<keyword evidence="2" id="KW-1185">Reference proteome</keyword>
<gene>
    <name evidence="1" type="ORF">HMPREF9439_01196</name>
</gene>
<evidence type="ECO:0000313" key="1">
    <source>
        <dbReference type="EMBL" id="EGG55150.1"/>
    </source>
</evidence>
<dbReference type="Proteomes" id="UP000005156">
    <property type="component" value="Unassembled WGS sequence"/>
</dbReference>
<name>F3QJT9_9BURK</name>
<accession>F3QJT9</accession>
<dbReference type="HOGENOM" id="CLU_3138716_0_0_4"/>
<protein>
    <submittedName>
        <fullName evidence="1">Uncharacterized protein</fullName>
    </submittedName>
</protein>
<comment type="caution">
    <text evidence="1">The sequence shown here is derived from an EMBL/GenBank/DDBJ whole genome shotgun (WGS) entry which is preliminary data.</text>
</comment>
<sequence>MSKTESDLMRLIQVFNKNVRILRRKIGESIQKQMRRSTVSSIAVRRFQS</sequence>
<dbReference type="EMBL" id="AFBP01000030">
    <property type="protein sequence ID" value="EGG55150.1"/>
    <property type="molecule type" value="Genomic_DNA"/>
</dbReference>
<organism evidence="1 2">
    <name type="scientific">Parasutterella excrementihominis YIT 11859</name>
    <dbReference type="NCBI Taxonomy" id="762966"/>
    <lineage>
        <taxon>Bacteria</taxon>
        <taxon>Pseudomonadati</taxon>
        <taxon>Pseudomonadota</taxon>
        <taxon>Betaproteobacteria</taxon>
        <taxon>Burkholderiales</taxon>
        <taxon>Sutterellaceae</taxon>
        <taxon>Parasutterella</taxon>
    </lineage>
</organism>
<evidence type="ECO:0000313" key="2">
    <source>
        <dbReference type="Proteomes" id="UP000005156"/>
    </source>
</evidence>
<dbReference type="AlphaFoldDB" id="F3QJT9"/>
<proteinExistence type="predicted"/>
<reference evidence="1 2" key="1">
    <citation type="submission" date="2011-02" db="EMBL/GenBank/DDBJ databases">
        <authorList>
            <person name="Weinstock G."/>
            <person name="Sodergren E."/>
            <person name="Clifton S."/>
            <person name="Fulton L."/>
            <person name="Fulton B."/>
            <person name="Courtney L."/>
            <person name="Fronick C."/>
            <person name="Harrison M."/>
            <person name="Strong C."/>
            <person name="Farmer C."/>
            <person name="Delahaunty K."/>
            <person name="Markovic C."/>
            <person name="Hall O."/>
            <person name="Minx P."/>
            <person name="Tomlinson C."/>
            <person name="Mitreva M."/>
            <person name="Hou S."/>
            <person name="Chen J."/>
            <person name="Wollam A."/>
            <person name="Pepin K.H."/>
            <person name="Johnson M."/>
            <person name="Bhonagiri V."/>
            <person name="Zhang X."/>
            <person name="Suruliraj S."/>
            <person name="Warren W."/>
            <person name="Chinwalla A."/>
            <person name="Mardis E.R."/>
            <person name="Wilson R.K."/>
        </authorList>
    </citation>
    <scope>NUCLEOTIDE SEQUENCE [LARGE SCALE GENOMIC DNA]</scope>
    <source>
        <strain evidence="1 2">YIT 11859</strain>
    </source>
</reference>